<protein>
    <submittedName>
        <fullName evidence="4">Ribosomal protein L18</fullName>
    </submittedName>
</protein>
<dbReference type="GO" id="GO:0008097">
    <property type="term" value="F:5S rRNA binding"/>
    <property type="evidence" value="ECO:0007669"/>
    <property type="project" value="TreeGrafter"/>
</dbReference>
<dbReference type="InterPro" id="IPR005484">
    <property type="entry name" value="Ribosomal_uL18_bac/plant/anim"/>
</dbReference>
<geneLocation type="plastid" evidence="4"/>
<dbReference type="GO" id="GO:0005737">
    <property type="term" value="C:cytoplasm"/>
    <property type="evidence" value="ECO:0007669"/>
    <property type="project" value="UniProtKB-ARBA"/>
</dbReference>
<dbReference type="PANTHER" id="PTHR12899">
    <property type="entry name" value="39S RIBOSOMAL PROTEIN L18, MITOCHONDRIAL"/>
    <property type="match status" value="1"/>
</dbReference>
<dbReference type="EMBL" id="AP018504">
    <property type="protein sequence ID" value="BBC77465.1"/>
    <property type="molecule type" value="Genomic_DNA"/>
</dbReference>
<comment type="similarity">
    <text evidence="1">Belongs to the universal ribosomal protein uL18 family.</text>
</comment>
<keyword evidence="3" id="KW-0687">Ribonucleoprotein</keyword>
<organism evidence="4">
    <name type="scientific">Nitzschia sp. PL3-2</name>
    <dbReference type="NCBI Taxonomy" id="2083271"/>
    <lineage>
        <taxon>Eukaryota</taxon>
        <taxon>Sar</taxon>
        <taxon>Stramenopiles</taxon>
        <taxon>Ochrophyta</taxon>
        <taxon>Bacillariophyta</taxon>
        <taxon>Bacillariophyceae</taxon>
        <taxon>Bacillariophycidae</taxon>
        <taxon>Bacillariales</taxon>
        <taxon>Bacillariaceae</taxon>
        <taxon>Nitzschia</taxon>
    </lineage>
</organism>
<gene>
    <name evidence="4" type="primary">rpl18</name>
</gene>
<dbReference type="AlphaFoldDB" id="A0A2Z5ZAU8"/>
<accession>A0A2Z5ZAU8</accession>
<proteinExistence type="inferred from homology"/>
<dbReference type="CDD" id="cd00432">
    <property type="entry name" value="Ribosomal_L18_L5e"/>
    <property type="match status" value="1"/>
</dbReference>
<dbReference type="GO" id="GO:0006412">
    <property type="term" value="P:translation"/>
    <property type="evidence" value="ECO:0007669"/>
    <property type="project" value="InterPro"/>
</dbReference>
<evidence type="ECO:0000313" key="4">
    <source>
        <dbReference type="EMBL" id="BBC77465.1"/>
    </source>
</evidence>
<dbReference type="GO" id="GO:1990904">
    <property type="term" value="C:ribonucleoprotein complex"/>
    <property type="evidence" value="ECO:0007669"/>
    <property type="project" value="UniProtKB-KW"/>
</dbReference>
<dbReference type="GO" id="GO:0005840">
    <property type="term" value="C:ribosome"/>
    <property type="evidence" value="ECO:0007669"/>
    <property type="project" value="UniProtKB-KW"/>
</dbReference>
<dbReference type="InterPro" id="IPR057268">
    <property type="entry name" value="Ribosomal_L18"/>
</dbReference>
<keyword evidence="4" id="KW-0934">Plastid</keyword>
<evidence type="ECO:0000256" key="2">
    <source>
        <dbReference type="ARBA" id="ARBA00022980"/>
    </source>
</evidence>
<sequence length="106" mass="12760">MKKFYSKKIKYKLIRIHIYCSNNNIYVQIIDDNLSKVLITYSTLNMPITFYKFYSMYNSVRLLGTKIAKYCLKKNIKKITFDRNCYLYHGHIKILANEIRNKGLIF</sequence>
<dbReference type="Gene3D" id="3.30.420.100">
    <property type="match status" value="1"/>
</dbReference>
<name>A0A2Z5ZAU8_9STRA</name>
<keyword evidence="2 4" id="KW-0689">Ribosomal protein</keyword>
<dbReference type="SUPFAM" id="SSF53137">
    <property type="entry name" value="Translational machinery components"/>
    <property type="match status" value="1"/>
</dbReference>
<evidence type="ECO:0000256" key="3">
    <source>
        <dbReference type="ARBA" id="ARBA00023274"/>
    </source>
</evidence>
<reference evidence="4" key="1">
    <citation type="submission" date="2018-02" db="EMBL/GenBank/DDBJ databases">
        <title>Evolution and diversity of non-photosynthetic diatom plastid genomes.</title>
        <authorList>
            <person name="Kamikawa R."/>
            <person name="Ishii K."/>
        </authorList>
    </citation>
    <scope>NUCLEOTIDE SEQUENCE</scope>
    <source>
        <strain evidence="4">PL3-2</strain>
    </source>
</reference>
<dbReference type="Pfam" id="PF00861">
    <property type="entry name" value="Ribosomal_L18p"/>
    <property type="match status" value="1"/>
</dbReference>
<dbReference type="GO" id="GO:0003735">
    <property type="term" value="F:structural constituent of ribosome"/>
    <property type="evidence" value="ECO:0007669"/>
    <property type="project" value="InterPro"/>
</dbReference>
<evidence type="ECO:0000256" key="1">
    <source>
        <dbReference type="ARBA" id="ARBA00007116"/>
    </source>
</evidence>
<dbReference type="PANTHER" id="PTHR12899:SF3">
    <property type="entry name" value="LARGE RIBOSOMAL SUBUNIT PROTEIN UL18M"/>
    <property type="match status" value="1"/>
</dbReference>